<evidence type="ECO:0000313" key="2">
    <source>
        <dbReference type="EMBL" id="ROZ79990.1"/>
    </source>
</evidence>
<comment type="caution">
    <text evidence="2">The sequence shown here is derived from an EMBL/GenBank/DDBJ whole genome shotgun (WGS) entry which is preliminary data.</text>
</comment>
<proteinExistence type="predicted"/>
<feature type="transmembrane region" description="Helical" evidence="1">
    <location>
        <begin position="6"/>
        <end position="26"/>
    </location>
</feature>
<accession>A0ABX9XC85</accession>
<dbReference type="InterPro" id="IPR014719">
    <property type="entry name" value="Ribosomal_bL12_C/ClpS-like"/>
</dbReference>
<protein>
    <recommendedName>
        <fullName evidence="4">Ribosomal protein L7/L12 C-terminal domain-containing protein</fullName>
    </recommendedName>
</protein>
<gene>
    <name evidence="2" type="ORF">EF096_20280</name>
</gene>
<dbReference type="Proteomes" id="UP000275199">
    <property type="component" value="Unassembled WGS sequence"/>
</dbReference>
<dbReference type="RefSeq" id="WP_123891517.1">
    <property type="nucleotide sequence ID" value="NZ_RKKU01000069.1"/>
</dbReference>
<keyword evidence="1" id="KW-0472">Membrane</keyword>
<evidence type="ECO:0000256" key="1">
    <source>
        <dbReference type="SAM" id="Phobius"/>
    </source>
</evidence>
<sequence>MVELLGLLFPSLVVLYLVVNMQINAYRKRIRFLEIKVNALIEHTGIEFDDSTLVPVEVHQAVKAGNRLKAIRVYRKITGAGLKEASEVVDGLIKNT</sequence>
<dbReference type="Gene3D" id="3.30.1390.10">
    <property type="match status" value="1"/>
</dbReference>
<organism evidence="2 3">
    <name type="scientific">Pseudomonas neustonica</name>
    <dbReference type="NCBI Taxonomy" id="2487346"/>
    <lineage>
        <taxon>Bacteria</taxon>
        <taxon>Pseudomonadati</taxon>
        <taxon>Pseudomonadota</taxon>
        <taxon>Gammaproteobacteria</taxon>
        <taxon>Pseudomonadales</taxon>
        <taxon>Pseudomonadaceae</taxon>
        <taxon>Pseudomonas</taxon>
    </lineage>
</organism>
<keyword evidence="1" id="KW-0812">Transmembrane</keyword>
<name>A0ABX9XC85_9PSED</name>
<evidence type="ECO:0000313" key="3">
    <source>
        <dbReference type="Proteomes" id="UP000275199"/>
    </source>
</evidence>
<keyword evidence="1" id="KW-1133">Transmembrane helix</keyword>
<reference evidence="2 3" key="1">
    <citation type="submission" date="2018-11" db="EMBL/GenBank/DDBJ databases">
        <authorList>
            <person name="Jang G.I."/>
            <person name="Hwang C.Y."/>
        </authorList>
    </citation>
    <scope>NUCLEOTIDE SEQUENCE [LARGE SCALE GENOMIC DNA]</scope>
    <source>
        <strain evidence="2 3">SSM26</strain>
    </source>
</reference>
<evidence type="ECO:0008006" key="4">
    <source>
        <dbReference type="Google" id="ProtNLM"/>
    </source>
</evidence>
<dbReference type="EMBL" id="RKKU01000069">
    <property type="protein sequence ID" value="ROZ79990.1"/>
    <property type="molecule type" value="Genomic_DNA"/>
</dbReference>
<keyword evidence="3" id="KW-1185">Reference proteome</keyword>